<comment type="caution">
    <text evidence="1">The sequence shown here is derived from an EMBL/GenBank/DDBJ whole genome shotgun (WGS) entry which is preliminary data.</text>
</comment>
<organism evidence="1 2">
    <name type="scientific">Striga hermonthica</name>
    <name type="common">Purple witchweed</name>
    <name type="synonym">Buchnera hermonthica</name>
    <dbReference type="NCBI Taxonomy" id="68872"/>
    <lineage>
        <taxon>Eukaryota</taxon>
        <taxon>Viridiplantae</taxon>
        <taxon>Streptophyta</taxon>
        <taxon>Embryophyta</taxon>
        <taxon>Tracheophyta</taxon>
        <taxon>Spermatophyta</taxon>
        <taxon>Magnoliopsida</taxon>
        <taxon>eudicotyledons</taxon>
        <taxon>Gunneridae</taxon>
        <taxon>Pentapetalae</taxon>
        <taxon>asterids</taxon>
        <taxon>lamiids</taxon>
        <taxon>Lamiales</taxon>
        <taxon>Orobanchaceae</taxon>
        <taxon>Buchnereae</taxon>
        <taxon>Striga</taxon>
    </lineage>
</organism>
<gene>
    <name evidence="1" type="ORF">SHERM_10563</name>
</gene>
<reference evidence="1" key="1">
    <citation type="submission" date="2019-12" db="EMBL/GenBank/DDBJ databases">
        <authorList>
            <person name="Scholes J."/>
        </authorList>
    </citation>
    <scope>NUCLEOTIDE SEQUENCE</scope>
</reference>
<feature type="non-terminal residue" evidence="1">
    <location>
        <position position="81"/>
    </location>
</feature>
<dbReference type="Proteomes" id="UP001153555">
    <property type="component" value="Unassembled WGS sequence"/>
</dbReference>
<keyword evidence="2" id="KW-1185">Reference proteome</keyword>
<name>A0A9N7R033_STRHE</name>
<evidence type="ECO:0000313" key="2">
    <source>
        <dbReference type="Proteomes" id="UP001153555"/>
    </source>
</evidence>
<evidence type="ECO:0000313" key="1">
    <source>
        <dbReference type="EMBL" id="CAA0808201.1"/>
    </source>
</evidence>
<dbReference type="AlphaFoldDB" id="A0A9N7R033"/>
<protein>
    <submittedName>
        <fullName evidence="1">Uncharacterized protein</fullName>
    </submittedName>
</protein>
<feature type="non-terminal residue" evidence="1">
    <location>
        <position position="1"/>
    </location>
</feature>
<sequence>SSSLSDRLELSVSELDHSDCSGTTLETNRGFWTKLNWSGARWTRLGRSGIPWARAGPVWAAFQVTGLLFSCSAAERTRTWA</sequence>
<dbReference type="EMBL" id="CACSLK010002554">
    <property type="protein sequence ID" value="CAA0808201.1"/>
    <property type="molecule type" value="Genomic_DNA"/>
</dbReference>
<proteinExistence type="predicted"/>
<accession>A0A9N7R033</accession>